<dbReference type="GO" id="GO:0006355">
    <property type="term" value="P:regulation of DNA-templated transcription"/>
    <property type="evidence" value="ECO:0007669"/>
    <property type="project" value="TreeGrafter"/>
</dbReference>
<evidence type="ECO:0000313" key="2">
    <source>
        <dbReference type="EMBL" id="SMO87015.1"/>
    </source>
</evidence>
<dbReference type="CDD" id="cd03139">
    <property type="entry name" value="GATase1_PfpI_2"/>
    <property type="match status" value="1"/>
</dbReference>
<dbReference type="InterPro" id="IPR029062">
    <property type="entry name" value="Class_I_gatase-like"/>
</dbReference>
<dbReference type="Pfam" id="PF01965">
    <property type="entry name" value="DJ-1_PfpI"/>
    <property type="match status" value="1"/>
</dbReference>
<keyword evidence="3" id="KW-1185">Reference proteome</keyword>
<proteinExistence type="predicted"/>
<dbReference type="PANTHER" id="PTHR43130">
    <property type="entry name" value="ARAC-FAMILY TRANSCRIPTIONAL REGULATOR"/>
    <property type="match status" value="1"/>
</dbReference>
<dbReference type="SUPFAM" id="SSF52317">
    <property type="entry name" value="Class I glutamine amidotransferase-like"/>
    <property type="match status" value="1"/>
</dbReference>
<dbReference type="EMBL" id="FXTI01000010">
    <property type="protein sequence ID" value="SMO87015.1"/>
    <property type="molecule type" value="Genomic_DNA"/>
</dbReference>
<feature type="domain" description="DJ-1/PfpI" evidence="1">
    <location>
        <begin position="9"/>
        <end position="179"/>
    </location>
</feature>
<dbReference type="InterPro" id="IPR002818">
    <property type="entry name" value="DJ-1/PfpI"/>
</dbReference>
<sequence>MVKLKRYTVGIFVFNEVEVLDFAGPFEVLSVTTSPQSEDKPFIVKTISQTGEIITARNGLKIVPDYSFEHAPSLDILIVPGGYGAEEIEIHNPVVIQWIQNQAKKVEILASVCTGALLLAQAGLLDGRRATTHWMDLDRLENAYPHVQVQRGVKFVDEGSLLTSAGISAGINMSLHIVKKLCGPDIARQTAKRMEYDVDLDLK</sequence>
<name>A0A521ESX1_9BACL</name>
<dbReference type="InterPro" id="IPR052158">
    <property type="entry name" value="INH-QAR"/>
</dbReference>
<organism evidence="2 3">
    <name type="scientific">Melghirimyces algeriensis</name>
    <dbReference type="NCBI Taxonomy" id="910412"/>
    <lineage>
        <taxon>Bacteria</taxon>
        <taxon>Bacillati</taxon>
        <taxon>Bacillota</taxon>
        <taxon>Bacilli</taxon>
        <taxon>Bacillales</taxon>
        <taxon>Thermoactinomycetaceae</taxon>
        <taxon>Melghirimyces</taxon>
    </lineage>
</organism>
<dbReference type="Gene3D" id="3.40.50.880">
    <property type="match status" value="1"/>
</dbReference>
<dbReference type="PANTHER" id="PTHR43130:SF14">
    <property type="entry name" value="DJ-1_PFPI DOMAIN-CONTAINING PROTEIN"/>
    <property type="match status" value="1"/>
</dbReference>
<reference evidence="2 3" key="1">
    <citation type="submission" date="2017-05" db="EMBL/GenBank/DDBJ databases">
        <authorList>
            <person name="Varghese N."/>
            <person name="Submissions S."/>
        </authorList>
    </citation>
    <scope>NUCLEOTIDE SEQUENCE [LARGE SCALE GENOMIC DNA]</scope>
    <source>
        <strain evidence="2 3">DSM 45474</strain>
    </source>
</reference>
<dbReference type="Proteomes" id="UP000315636">
    <property type="component" value="Unassembled WGS sequence"/>
</dbReference>
<dbReference type="AlphaFoldDB" id="A0A521ESX1"/>
<evidence type="ECO:0000259" key="1">
    <source>
        <dbReference type="Pfam" id="PF01965"/>
    </source>
</evidence>
<gene>
    <name evidence="2" type="ORF">SAMN06264849_110115</name>
</gene>
<evidence type="ECO:0000313" key="3">
    <source>
        <dbReference type="Proteomes" id="UP000315636"/>
    </source>
</evidence>
<accession>A0A521ESX1</accession>
<protein>
    <submittedName>
        <fullName evidence="2">DJ-1/PfpI family protein</fullName>
    </submittedName>
</protein>